<dbReference type="PIRSF" id="PIRSF002741">
    <property type="entry name" value="MppA"/>
    <property type="match status" value="1"/>
</dbReference>
<evidence type="ECO:0000313" key="2">
    <source>
        <dbReference type="EMBL" id="MDM3928017.1"/>
    </source>
</evidence>
<reference evidence="2" key="1">
    <citation type="submission" date="2023-06" db="EMBL/GenBank/DDBJ databases">
        <title>Itaconate inhibition of nontuberculous mycobacteria.</title>
        <authorList>
            <person name="Breen P."/>
            <person name="Zimbric M."/>
            <person name="Caverly L."/>
        </authorList>
    </citation>
    <scope>NUCLEOTIDE SEQUENCE</scope>
    <source>
        <strain evidence="2">FLAC1071</strain>
    </source>
</reference>
<dbReference type="Proteomes" id="UP001529272">
    <property type="component" value="Unassembled WGS sequence"/>
</dbReference>
<protein>
    <submittedName>
        <fullName evidence="2">ABC transporter substrate-binding protein</fullName>
    </submittedName>
</protein>
<feature type="domain" description="Solute-binding protein family 5" evidence="1">
    <location>
        <begin position="75"/>
        <end position="463"/>
    </location>
</feature>
<dbReference type="PANTHER" id="PTHR30290">
    <property type="entry name" value="PERIPLASMIC BINDING COMPONENT OF ABC TRANSPORTER"/>
    <property type="match status" value="1"/>
</dbReference>
<dbReference type="PROSITE" id="PS51257">
    <property type="entry name" value="PROKAR_LIPOPROTEIN"/>
    <property type="match status" value="1"/>
</dbReference>
<dbReference type="PANTHER" id="PTHR30290:SF83">
    <property type="entry name" value="ABC TRANSPORTER SUBSTRATE-BINDING PROTEIN"/>
    <property type="match status" value="1"/>
</dbReference>
<proteinExistence type="predicted"/>
<keyword evidence="3" id="KW-1185">Reference proteome</keyword>
<dbReference type="Gene3D" id="3.90.76.10">
    <property type="entry name" value="Dipeptide-binding Protein, Domain 1"/>
    <property type="match status" value="1"/>
</dbReference>
<dbReference type="SUPFAM" id="SSF53850">
    <property type="entry name" value="Periplasmic binding protein-like II"/>
    <property type="match status" value="1"/>
</dbReference>
<dbReference type="Gene3D" id="3.40.190.10">
    <property type="entry name" value="Periplasmic binding protein-like II"/>
    <property type="match status" value="1"/>
</dbReference>
<evidence type="ECO:0000313" key="3">
    <source>
        <dbReference type="Proteomes" id="UP001529272"/>
    </source>
</evidence>
<gene>
    <name evidence="2" type="ORF">QRB35_18560</name>
</gene>
<dbReference type="InterPro" id="IPR000914">
    <property type="entry name" value="SBP_5_dom"/>
</dbReference>
<dbReference type="Pfam" id="PF00496">
    <property type="entry name" value="SBP_bac_5"/>
    <property type="match status" value="1"/>
</dbReference>
<reference evidence="2" key="2">
    <citation type="submission" date="2023-06" db="EMBL/GenBank/DDBJ databases">
        <authorList>
            <person name="Spilker T."/>
        </authorList>
    </citation>
    <scope>NUCLEOTIDE SEQUENCE</scope>
    <source>
        <strain evidence="2">FLAC1071</strain>
    </source>
</reference>
<name>A0ABT7P406_MYCIT</name>
<dbReference type="Gene3D" id="3.10.105.10">
    <property type="entry name" value="Dipeptide-binding Protein, Domain 3"/>
    <property type="match status" value="1"/>
</dbReference>
<dbReference type="CDD" id="cd00995">
    <property type="entry name" value="PBP2_NikA_DppA_OppA_like"/>
    <property type="match status" value="1"/>
</dbReference>
<evidence type="ECO:0000259" key="1">
    <source>
        <dbReference type="Pfam" id="PF00496"/>
    </source>
</evidence>
<dbReference type="InterPro" id="IPR030678">
    <property type="entry name" value="Peptide/Ni-bd"/>
</dbReference>
<dbReference type="InterPro" id="IPR039424">
    <property type="entry name" value="SBP_5"/>
</dbReference>
<comment type="caution">
    <text evidence="2">The sequence shown here is derived from an EMBL/GenBank/DDBJ whole genome shotgun (WGS) entry which is preliminary data.</text>
</comment>
<accession>A0ABT7P406</accession>
<organism evidence="2 3">
    <name type="scientific">Mycobacterium intracellulare subsp. chimaera</name>
    <dbReference type="NCBI Taxonomy" id="222805"/>
    <lineage>
        <taxon>Bacteria</taxon>
        <taxon>Bacillati</taxon>
        <taxon>Actinomycetota</taxon>
        <taxon>Actinomycetes</taxon>
        <taxon>Mycobacteriales</taxon>
        <taxon>Mycobacteriaceae</taxon>
        <taxon>Mycobacterium</taxon>
        <taxon>Mycobacterium avium complex (MAC)</taxon>
    </lineage>
</organism>
<dbReference type="EMBL" id="JASZZX010000018">
    <property type="protein sequence ID" value="MDM3928017.1"/>
    <property type="molecule type" value="Genomic_DNA"/>
</dbReference>
<dbReference type="RefSeq" id="WP_198345445.1">
    <property type="nucleotide sequence ID" value="NZ_CP022223.1"/>
</dbReference>
<sequence>MRTPPALLAPVVAAMLVVASLAGCGGGVLSPDLVVVNGGEPPNPLIPTGTNDSQGGRILDRLFAGLMSYDAAGHPSPEVAQSIDTTDNVNYRVVLKPGWTFTDGSPVTAHSFVDAWNYGALSTNGQLQQSFFSPIDGFDAVAGLTGDGKPTATTMSGLRVINDGEFTVRLKAPTIDFRMRLGHSAFYPLPRAAFRDMNAFGQHPIGNGPYQLAEGPDGPAWEHNVRIDLRPNPGYRGNRRPHNKGLRFEFYANLDTAYADLLSGNLDVLDTIPPSALPVYKRDLGDKVTSGPAAINLSLDTPLRLPHFGGEEGRLRRLALSAAINRAQISRQIFVDTRSPARDFTARSLPGFDPNIAGNEALDFNPGRARQLWAQADAISAWSGRYAIAYNADAGHQDWVDAVANSIKNVLGIDAAGAPQPTFAGFRTQITNRSIATAFRAGWQGDYPSMIEFLAPLFATGAGSNDVGYSSREFDAALTTAEAAPDMAQATRLANDAQRILFHDMPVVPLWNYISVLGWSGEVSNVTVTWNGLPDYENIVKA</sequence>